<evidence type="ECO:0000313" key="1">
    <source>
        <dbReference type="EMBL" id="AOO74365.1"/>
    </source>
</evidence>
<reference evidence="1 2" key="1">
    <citation type="submission" date="2016-09" db="EMBL/GenBank/DDBJ databases">
        <title>Complete Genome Sequence of Lactobacillus salivarius Jin.</title>
        <authorList>
            <person name="Jin N."/>
            <person name="Li C."/>
            <person name="Wang M."/>
            <person name="Ren D."/>
            <person name="Di Y."/>
            <person name="Pan R."/>
            <person name="Du S."/>
            <person name="Lu H."/>
            <person name="Li X."/>
            <person name="Tian M."/>
        </authorList>
    </citation>
    <scope>NUCLEOTIDE SEQUENCE [LARGE SCALE GENOMIC DNA]</scope>
    <source>
        <strain evidence="1 2">CICC 23174</strain>
        <plasmid evidence="2">pls_1 sequence</plasmid>
    </source>
</reference>
<keyword evidence="1" id="KW-0614">Plasmid</keyword>
<evidence type="ECO:0000313" key="2">
    <source>
        <dbReference type="Proteomes" id="UP000094723"/>
    </source>
</evidence>
<organism evidence="1 2">
    <name type="scientific">Ligilactobacillus salivarius</name>
    <dbReference type="NCBI Taxonomy" id="1624"/>
    <lineage>
        <taxon>Bacteria</taxon>
        <taxon>Bacillati</taxon>
        <taxon>Bacillota</taxon>
        <taxon>Bacilli</taxon>
        <taxon>Lactobacillales</taxon>
        <taxon>Lactobacillaceae</taxon>
        <taxon>Ligilactobacillus</taxon>
    </lineage>
</organism>
<geneLocation type="plasmid" evidence="2">
    <name>pls_1 sequence</name>
</geneLocation>
<protein>
    <submittedName>
        <fullName evidence="1">Uncharacterized protein</fullName>
    </submittedName>
</protein>
<gene>
    <name evidence="1" type="ORF">BHF65_08765</name>
</gene>
<dbReference type="EMBL" id="CP017108">
    <property type="protein sequence ID" value="AOO74365.1"/>
    <property type="molecule type" value="Genomic_DNA"/>
</dbReference>
<accession>A0A1D7TTR0</accession>
<name>A0A1D7TTR0_9LACO</name>
<dbReference type="GeneID" id="89466672"/>
<dbReference type="Proteomes" id="UP000094723">
    <property type="component" value="Plasmid pLS_1"/>
</dbReference>
<dbReference type="AlphaFoldDB" id="A0A1D7TTR0"/>
<sequence>MKISIETNLYDILDKFQCKWVNVQLKEGKSVKVFLLDIDFLEDNDVGDAIVYNTTGSLDYGDAIYLKDMNEIELYKDGKSRE</sequence>
<proteinExistence type="predicted"/>
<dbReference type="RefSeq" id="WP_003708519.1">
    <property type="nucleotide sequence ID" value="NZ_CP017108.1"/>
</dbReference>